<dbReference type="InterPro" id="IPR000944">
    <property type="entry name" value="Tscrpt_reg_Rrf2"/>
</dbReference>
<dbReference type="InterPro" id="IPR036390">
    <property type="entry name" value="WH_DNA-bd_sf"/>
</dbReference>
<dbReference type="AlphaFoldDB" id="A0A5B9QG74"/>
<sequence>MNLSAKTEYACLAMLELAQHHASGEPVQLRLIAERHGIPAQFLVQILQQLKRAGLVNSTRGASGGYQLAQSPQEVTLADLLEVVEGSSDCTSSAANASPLAPVLLEVCAELTAIQRQRLEAITLADLLDRAAVEADPMWYI</sequence>
<name>A0A5B9QG74_9BACT</name>
<dbReference type="InterPro" id="IPR036388">
    <property type="entry name" value="WH-like_DNA-bd_sf"/>
</dbReference>
<dbReference type="OrthoDB" id="9808360at2"/>
<dbReference type="PANTHER" id="PTHR33221:SF15">
    <property type="entry name" value="HTH-TYPE TRANSCRIPTIONAL REGULATOR YWGB-RELATED"/>
    <property type="match status" value="1"/>
</dbReference>
<dbReference type="GO" id="GO:0003700">
    <property type="term" value="F:DNA-binding transcription factor activity"/>
    <property type="evidence" value="ECO:0007669"/>
    <property type="project" value="TreeGrafter"/>
</dbReference>
<dbReference type="GO" id="GO:0005829">
    <property type="term" value="C:cytosol"/>
    <property type="evidence" value="ECO:0007669"/>
    <property type="project" value="TreeGrafter"/>
</dbReference>
<dbReference type="EMBL" id="CP042913">
    <property type="protein sequence ID" value="QEG38028.1"/>
    <property type="molecule type" value="Genomic_DNA"/>
</dbReference>
<organism evidence="1 2">
    <name type="scientific">Bythopirellula goksoeyrii</name>
    <dbReference type="NCBI Taxonomy" id="1400387"/>
    <lineage>
        <taxon>Bacteria</taxon>
        <taxon>Pseudomonadati</taxon>
        <taxon>Planctomycetota</taxon>
        <taxon>Planctomycetia</taxon>
        <taxon>Pirellulales</taxon>
        <taxon>Lacipirellulaceae</taxon>
        <taxon>Bythopirellula</taxon>
    </lineage>
</organism>
<dbReference type="InterPro" id="IPR030489">
    <property type="entry name" value="TR_Rrf2-type_CS"/>
</dbReference>
<dbReference type="Pfam" id="PF02082">
    <property type="entry name" value="Rrf2"/>
    <property type="match status" value="1"/>
</dbReference>
<reference evidence="1 2" key="1">
    <citation type="submission" date="2019-08" db="EMBL/GenBank/DDBJ databases">
        <title>Deep-cultivation of Planctomycetes and their phenomic and genomic characterization uncovers novel biology.</title>
        <authorList>
            <person name="Wiegand S."/>
            <person name="Jogler M."/>
            <person name="Boedeker C."/>
            <person name="Pinto D."/>
            <person name="Vollmers J."/>
            <person name="Rivas-Marin E."/>
            <person name="Kohn T."/>
            <person name="Peeters S.H."/>
            <person name="Heuer A."/>
            <person name="Rast P."/>
            <person name="Oberbeckmann S."/>
            <person name="Bunk B."/>
            <person name="Jeske O."/>
            <person name="Meyerdierks A."/>
            <person name="Storesund J.E."/>
            <person name="Kallscheuer N."/>
            <person name="Luecker S."/>
            <person name="Lage O.M."/>
            <person name="Pohl T."/>
            <person name="Merkel B.J."/>
            <person name="Hornburger P."/>
            <person name="Mueller R.-W."/>
            <person name="Bruemmer F."/>
            <person name="Labrenz M."/>
            <person name="Spormann A.M."/>
            <person name="Op den Camp H."/>
            <person name="Overmann J."/>
            <person name="Amann R."/>
            <person name="Jetten M.S.M."/>
            <person name="Mascher T."/>
            <person name="Medema M.H."/>
            <person name="Devos D.P."/>
            <person name="Kaster A.-K."/>
            <person name="Ovreas L."/>
            <person name="Rohde M."/>
            <person name="Galperin M.Y."/>
            <person name="Jogler C."/>
        </authorList>
    </citation>
    <scope>NUCLEOTIDE SEQUENCE [LARGE SCALE GENOMIC DNA]</scope>
    <source>
        <strain evidence="1 2">Pr1d</strain>
    </source>
</reference>
<dbReference type="KEGG" id="bgok:Pr1d_53760"/>
<dbReference type="SUPFAM" id="SSF46785">
    <property type="entry name" value="Winged helix' DNA-binding domain"/>
    <property type="match status" value="1"/>
</dbReference>
<gene>
    <name evidence="1" type="primary">cymR</name>
    <name evidence="1" type="ORF">Pr1d_53760</name>
</gene>
<dbReference type="Gene3D" id="1.10.10.10">
    <property type="entry name" value="Winged helix-like DNA-binding domain superfamily/Winged helix DNA-binding domain"/>
    <property type="match status" value="1"/>
</dbReference>
<dbReference type="Proteomes" id="UP000323917">
    <property type="component" value="Chromosome"/>
</dbReference>
<protein>
    <submittedName>
        <fullName evidence="1">HTH-type transcriptional regulator CymR</fullName>
    </submittedName>
</protein>
<dbReference type="RefSeq" id="WP_148076184.1">
    <property type="nucleotide sequence ID" value="NZ_CP042913.1"/>
</dbReference>
<keyword evidence="2" id="KW-1185">Reference proteome</keyword>
<dbReference type="PANTHER" id="PTHR33221">
    <property type="entry name" value="WINGED HELIX-TURN-HELIX TRANSCRIPTIONAL REGULATOR, RRF2 FAMILY"/>
    <property type="match status" value="1"/>
</dbReference>
<evidence type="ECO:0000313" key="2">
    <source>
        <dbReference type="Proteomes" id="UP000323917"/>
    </source>
</evidence>
<dbReference type="PROSITE" id="PS51197">
    <property type="entry name" value="HTH_RRF2_2"/>
    <property type="match status" value="1"/>
</dbReference>
<accession>A0A5B9QG74</accession>
<evidence type="ECO:0000313" key="1">
    <source>
        <dbReference type="EMBL" id="QEG38028.1"/>
    </source>
</evidence>
<proteinExistence type="predicted"/>
<dbReference type="NCBIfam" id="TIGR00738">
    <property type="entry name" value="rrf2_super"/>
    <property type="match status" value="1"/>
</dbReference>
<dbReference type="PROSITE" id="PS01332">
    <property type="entry name" value="HTH_RRF2_1"/>
    <property type="match status" value="1"/>
</dbReference>